<evidence type="ECO:0000256" key="5">
    <source>
        <dbReference type="ARBA" id="ARBA00022833"/>
    </source>
</evidence>
<evidence type="ECO:0000256" key="4">
    <source>
        <dbReference type="ARBA" id="ARBA00022771"/>
    </source>
</evidence>
<evidence type="ECO:0000313" key="11">
    <source>
        <dbReference type="EMBL" id="KII70050.1"/>
    </source>
</evidence>
<evidence type="ECO:0000256" key="1">
    <source>
        <dbReference type="ARBA" id="ARBA00004496"/>
    </source>
</evidence>
<proteinExistence type="inferred from homology"/>
<keyword evidence="3" id="KW-0479">Metal-binding</keyword>
<evidence type="ECO:0000256" key="8">
    <source>
        <dbReference type="PROSITE-ProRule" id="PRU00855"/>
    </source>
</evidence>
<evidence type="ECO:0000259" key="10">
    <source>
        <dbReference type="PROSITE" id="PS51522"/>
    </source>
</evidence>
<keyword evidence="7 8" id="KW-0694">RNA-binding</keyword>
<dbReference type="EMBL" id="JWZT01002207">
    <property type="protein sequence ID" value="KII70050.1"/>
    <property type="molecule type" value="Genomic_DNA"/>
</dbReference>
<comment type="subcellular location">
    <subcellularLocation>
        <location evidence="1">Cytoplasm</location>
    </subcellularLocation>
</comment>
<dbReference type="Pfam" id="PF05741">
    <property type="entry name" value="zf-nanos"/>
    <property type="match status" value="1"/>
</dbReference>
<reference evidence="11 12" key="1">
    <citation type="journal article" date="2014" name="Genome Biol. Evol.">
        <title>The genome of the myxosporean Thelohanellus kitauei shows adaptations to nutrient acquisition within its fish host.</title>
        <authorList>
            <person name="Yang Y."/>
            <person name="Xiong J."/>
            <person name="Zhou Z."/>
            <person name="Huo F."/>
            <person name="Miao W."/>
            <person name="Ran C."/>
            <person name="Liu Y."/>
            <person name="Zhang J."/>
            <person name="Feng J."/>
            <person name="Wang M."/>
            <person name="Wang M."/>
            <person name="Wang L."/>
            <person name="Yao B."/>
        </authorList>
    </citation>
    <scope>NUCLEOTIDE SEQUENCE [LARGE SCALE GENOMIC DNA]</scope>
    <source>
        <strain evidence="11">Wuqing</strain>
    </source>
</reference>
<evidence type="ECO:0000256" key="7">
    <source>
        <dbReference type="ARBA" id="ARBA00022884"/>
    </source>
</evidence>
<dbReference type="GO" id="GO:0005737">
    <property type="term" value="C:cytoplasm"/>
    <property type="evidence" value="ECO:0007669"/>
    <property type="project" value="UniProtKB-SubCell"/>
</dbReference>
<gene>
    <name evidence="11" type="ORF">RF11_08529</name>
</gene>
<comment type="caution">
    <text evidence="11">The sequence shown here is derived from an EMBL/GenBank/DDBJ whole genome shotgun (WGS) entry which is preliminary data.</text>
</comment>
<evidence type="ECO:0000256" key="6">
    <source>
        <dbReference type="ARBA" id="ARBA00022845"/>
    </source>
</evidence>
<keyword evidence="2" id="KW-0963">Cytoplasm</keyword>
<organism evidence="11 12">
    <name type="scientific">Thelohanellus kitauei</name>
    <name type="common">Myxosporean</name>
    <dbReference type="NCBI Taxonomy" id="669202"/>
    <lineage>
        <taxon>Eukaryota</taxon>
        <taxon>Metazoa</taxon>
        <taxon>Cnidaria</taxon>
        <taxon>Myxozoa</taxon>
        <taxon>Myxosporea</taxon>
        <taxon>Bivalvulida</taxon>
        <taxon>Platysporina</taxon>
        <taxon>Myxobolidae</taxon>
        <taxon>Thelohanellus</taxon>
    </lineage>
</organism>
<dbReference type="Proteomes" id="UP000031668">
    <property type="component" value="Unassembled WGS sequence"/>
</dbReference>
<evidence type="ECO:0000313" key="12">
    <source>
        <dbReference type="Proteomes" id="UP000031668"/>
    </source>
</evidence>
<dbReference type="Gene3D" id="4.10.60.30">
    <property type="entry name" value="Nanos, RNA-binding domain"/>
    <property type="match status" value="1"/>
</dbReference>
<dbReference type="InterPro" id="IPR038129">
    <property type="entry name" value="Nanos_sf"/>
</dbReference>
<dbReference type="GO" id="GO:0006417">
    <property type="term" value="P:regulation of translation"/>
    <property type="evidence" value="ECO:0007669"/>
    <property type="project" value="UniProtKB-UniRule"/>
</dbReference>
<feature type="domain" description="Nanos-type" evidence="10">
    <location>
        <begin position="115"/>
        <end position="168"/>
    </location>
</feature>
<evidence type="ECO:0000256" key="2">
    <source>
        <dbReference type="ARBA" id="ARBA00022490"/>
    </source>
</evidence>
<keyword evidence="4 8" id="KW-0863">Zinc-finger</keyword>
<dbReference type="InterPro" id="IPR024161">
    <property type="entry name" value="Znf_nanos-typ"/>
</dbReference>
<dbReference type="PROSITE" id="PS51522">
    <property type="entry name" value="ZF_NANOS"/>
    <property type="match status" value="1"/>
</dbReference>
<accession>A0A0C2N122</accession>
<evidence type="ECO:0000256" key="3">
    <source>
        <dbReference type="ARBA" id="ARBA00022723"/>
    </source>
</evidence>
<keyword evidence="12" id="KW-1185">Reference proteome</keyword>
<dbReference type="GO" id="GO:0008270">
    <property type="term" value="F:zinc ion binding"/>
    <property type="evidence" value="ECO:0007669"/>
    <property type="project" value="UniProtKB-KW"/>
</dbReference>
<feature type="region of interest" description="Disordered" evidence="9">
    <location>
        <begin position="1"/>
        <end position="21"/>
    </location>
</feature>
<dbReference type="PANTHER" id="PTHR12887">
    <property type="entry name" value="NANOS PROTEIN"/>
    <property type="match status" value="1"/>
</dbReference>
<comment type="similarity">
    <text evidence="8">Belongs to the nanos family.</text>
</comment>
<keyword evidence="6 8" id="KW-0810">Translation regulation</keyword>
<dbReference type="OrthoDB" id="10010129at2759"/>
<dbReference type="AlphaFoldDB" id="A0A0C2N122"/>
<dbReference type="InterPro" id="IPR008705">
    <property type="entry name" value="Nanos/Xcar2"/>
</dbReference>
<dbReference type="GO" id="GO:0003723">
    <property type="term" value="F:RNA binding"/>
    <property type="evidence" value="ECO:0007669"/>
    <property type="project" value="UniProtKB-UniRule"/>
</dbReference>
<name>A0A0C2N122_THEKT</name>
<keyword evidence="5" id="KW-0862">Zinc</keyword>
<protein>
    <submittedName>
        <fullName evidence="11">Nanos 1</fullName>
    </submittedName>
</protein>
<sequence>MACPSVQNENEPPQQDSNEYQNSNLPEIVLSQMVKLQWIIQQRMSNMGDNRPINLQSIQGLIASNENIDRSKNQSLPPSYRLNFETKMDLYQKIDELYKQKQYCLQNGFGFIEEMCGFCKNNNEPEYIYRSHRLKRNSKITCPILWLYTCPLCQATGENAHTIKYCPVSSKVPQPES</sequence>
<evidence type="ECO:0000256" key="9">
    <source>
        <dbReference type="SAM" id="MobiDB-lite"/>
    </source>
</evidence>